<comment type="subcellular location">
    <subcellularLocation>
        <location evidence="8">Cytoplasm</location>
        <location evidence="8">Sarcoplasm</location>
    </subcellularLocation>
</comment>
<dbReference type="SUPFAM" id="SSF46458">
    <property type="entry name" value="Globin-like"/>
    <property type="match status" value="1"/>
</dbReference>
<dbReference type="InterPro" id="IPR043502">
    <property type="entry name" value="DNA/RNA_pol_sf"/>
</dbReference>
<keyword evidence="17" id="KW-1185">Reference proteome</keyword>
<dbReference type="GO" id="GO:0020037">
    <property type="term" value="F:heme binding"/>
    <property type="evidence" value="ECO:0007669"/>
    <property type="project" value="InterPro"/>
</dbReference>
<dbReference type="Proteomes" id="UP001274896">
    <property type="component" value="Unassembled WGS sequence"/>
</dbReference>
<comment type="caution">
    <text evidence="16">The sequence shown here is derived from an EMBL/GenBank/DDBJ whole genome shotgun (WGS) entry which is preliminary data.</text>
</comment>
<keyword evidence="7" id="KW-0514">Muscle protein</keyword>
<gene>
    <name evidence="16" type="ORF">QTP70_022468</name>
</gene>
<comment type="similarity">
    <text evidence="1 14">Belongs to the globin family.</text>
</comment>
<evidence type="ECO:0000256" key="11">
    <source>
        <dbReference type="ARBA" id="ARBA00044553"/>
    </source>
</evidence>
<keyword evidence="2" id="KW-0963">Cytoplasm</keyword>
<feature type="domain" description="Reverse transcriptase" evidence="15">
    <location>
        <begin position="1"/>
        <end position="188"/>
    </location>
</feature>
<comment type="catalytic activity">
    <reaction evidence="12">
        <text>Fe(III)-heme b-[protein] + nitric oxide + H2O = Fe(II)-heme b-[protein] + nitrite + 2 H(+)</text>
        <dbReference type="Rhea" id="RHEA:77711"/>
        <dbReference type="Rhea" id="RHEA-COMP:18975"/>
        <dbReference type="Rhea" id="RHEA-COMP:18976"/>
        <dbReference type="ChEBI" id="CHEBI:15377"/>
        <dbReference type="ChEBI" id="CHEBI:15378"/>
        <dbReference type="ChEBI" id="CHEBI:16301"/>
        <dbReference type="ChEBI" id="CHEBI:16480"/>
        <dbReference type="ChEBI" id="CHEBI:55376"/>
        <dbReference type="ChEBI" id="CHEBI:60344"/>
    </reaction>
    <physiologicalReaction direction="right-to-left" evidence="12">
        <dbReference type="Rhea" id="RHEA:77713"/>
    </physiologicalReaction>
</comment>
<dbReference type="Pfam" id="PF00078">
    <property type="entry name" value="RVT_1"/>
    <property type="match status" value="1"/>
</dbReference>
<evidence type="ECO:0000256" key="8">
    <source>
        <dbReference type="ARBA" id="ARBA00044498"/>
    </source>
</evidence>
<dbReference type="InterPro" id="IPR009050">
    <property type="entry name" value="Globin-like_sf"/>
</dbReference>
<protein>
    <recommendedName>
        <fullName evidence="10">Nitrite reductase MB</fullName>
    </recommendedName>
    <alternativeName>
        <fullName evidence="11">Pseudoperoxidase MB</fullName>
    </alternativeName>
</protein>
<dbReference type="AlphaFoldDB" id="A0AAE0PZD8"/>
<evidence type="ECO:0000259" key="15">
    <source>
        <dbReference type="PROSITE" id="PS50878"/>
    </source>
</evidence>
<comment type="subunit">
    <text evidence="9">Monomeric.</text>
</comment>
<dbReference type="GO" id="GO:0016528">
    <property type="term" value="C:sarcoplasm"/>
    <property type="evidence" value="ECO:0007669"/>
    <property type="project" value="UniProtKB-SubCell"/>
</dbReference>
<sequence length="308" mass="34626">MGMHHILQHLDRPGNYARILFVDFSSAFNTIIPDLLQTKLMKISVPTPICQWITNFLTDRQQQVRFGKLTSGSLTISTGASQGCVLSSLLFSLYTNDCTATDPSVTLHKFADDTTVIGLISDVDESVYRQEVEQLAGWFSLNNLELNTLKTVEMVVDFRRNPPALPPLTIMNSTVATVESFRFLGSTIAQDLNLFKKHPETQELFPNLKDIKQHELAQNNAVNEHGETVLKKLSELIKAKGQHADILEQWATTDAKQNKIKEDNFQIIADVFTENGILNEARRESLRRVLNAVINDIGCFYKDLGFDG</sequence>
<comment type="catalytic activity">
    <reaction evidence="13">
        <text>H2O2 + AH2 = A + 2 H2O</text>
        <dbReference type="Rhea" id="RHEA:30275"/>
        <dbReference type="ChEBI" id="CHEBI:13193"/>
        <dbReference type="ChEBI" id="CHEBI:15377"/>
        <dbReference type="ChEBI" id="CHEBI:16240"/>
        <dbReference type="ChEBI" id="CHEBI:17499"/>
    </reaction>
</comment>
<evidence type="ECO:0000256" key="4">
    <source>
        <dbReference type="ARBA" id="ARBA00022723"/>
    </source>
</evidence>
<dbReference type="Pfam" id="PF00042">
    <property type="entry name" value="Globin"/>
    <property type="match status" value="1"/>
</dbReference>
<evidence type="ECO:0000256" key="9">
    <source>
        <dbReference type="ARBA" id="ARBA00044514"/>
    </source>
</evidence>
<reference evidence="16" key="1">
    <citation type="submission" date="2023-06" db="EMBL/GenBank/DDBJ databases">
        <title>Male Hemibagrus guttatus genome.</title>
        <authorList>
            <person name="Bian C."/>
        </authorList>
    </citation>
    <scope>NUCLEOTIDE SEQUENCE</scope>
    <source>
        <strain evidence="16">Male_cb2023</strain>
        <tissue evidence="16">Muscle</tissue>
    </source>
</reference>
<dbReference type="InterPro" id="IPR002335">
    <property type="entry name" value="Myoglobin"/>
</dbReference>
<keyword evidence="14" id="KW-0813">Transport</keyword>
<dbReference type="SUPFAM" id="SSF56672">
    <property type="entry name" value="DNA/RNA polymerases"/>
    <property type="match status" value="1"/>
</dbReference>
<dbReference type="GO" id="GO:0046872">
    <property type="term" value="F:metal ion binding"/>
    <property type="evidence" value="ECO:0007669"/>
    <property type="project" value="UniProtKB-KW"/>
</dbReference>
<dbReference type="InterPro" id="IPR000971">
    <property type="entry name" value="Globin"/>
</dbReference>
<dbReference type="GO" id="GO:0019825">
    <property type="term" value="F:oxygen binding"/>
    <property type="evidence" value="ECO:0007669"/>
    <property type="project" value="InterPro"/>
</dbReference>
<evidence type="ECO:0000256" key="6">
    <source>
        <dbReference type="ARBA" id="ARBA00023004"/>
    </source>
</evidence>
<evidence type="ECO:0000256" key="2">
    <source>
        <dbReference type="ARBA" id="ARBA00022490"/>
    </source>
</evidence>
<evidence type="ECO:0000313" key="17">
    <source>
        <dbReference type="Proteomes" id="UP001274896"/>
    </source>
</evidence>
<dbReference type="GO" id="GO:0005344">
    <property type="term" value="F:oxygen carrier activity"/>
    <property type="evidence" value="ECO:0007669"/>
    <property type="project" value="UniProtKB-KW"/>
</dbReference>
<evidence type="ECO:0000313" key="16">
    <source>
        <dbReference type="EMBL" id="KAK3510757.1"/>
    </source>
</evidence>
<evidence type="ECO:0000256" key="10">
    <source>
        <dbReference type="ARBA" id="ARBA00044552"/>
    </source>
</evidence>
<accession>A0AAE0PZD8</accession>
<proteinExistence type="inferred from homology"/>
<organism evidence="16 17">
    <name type="scientific">Hemibagrus guttatus</name>
    <dbReference type="NCBI Taxonomy" id="175788"/>
    <lineage>
        <taxon>Eukaryota</taxon>
        <taxon>Metazoa</taxon>
        <taxon>Chordata</taxon>
        <taxon>Craniata</taxon>
        <taxon>Vertebrata</taxon>
        <taxon>Euteleostomi</taxon>
        <taxon>Actinopterygii</taxon>
        <taxon>Neopterygii</taxon>
        <taxon>Teleostei</taxon>
        <taxon>Ostariophysi</taxon>
        <taxon>Siluriformes</taxon>
        <taxon>Bagridae</taxon>
        <taxon>Hemibagrus</taxon>
    </lineage>
</organism>
<dbReference type="PROSITE" id="PS50878">
    <property type="entry name" value="RT_POL"/>
    <property type="match status" value="1"/>
</dbReference>
<evidence type="ECO:0000256" key="1">
    <source>
        <dbReference type="ARBA" id="ARBA00008705"/>
    </source>
</evidence>
<evidence type="ECO:0000256" key="7">
    <source>
        <dbReference type="ARBA" id="ARBA00023179"/>
    </source>
</evidence>
<dbReference type="PANTHER" id="PTHR33332">
    <property type="entry name" value="REVERSE TRANSCRIPTASE DOMAIN-CONTAINING PROTEIN"/>
    <property type="match status" value="1"/>
</dbReference>
<keyword evidence="14" id="KW-0561">Oxygen transport</keyword>
<evidence type="ECO:0000256" key="5">
    <source>
        <dbReference type="ARBA" id="ARBA00023002"/>
    </source>
</evidence>
<keyword evidence="3 14" id="KW-0349">Heme</keyword>
<dbReference type="InterPro" id="IPR000477">
    <property type="entry name" value="RT_dom"/>
</dbReference>
<dbReference type="PRINTS" id="PR00613">
    <property type="entry name" value="MYOGLOBIN"/>
</dbReference>
<dbReference type="EMBL" id="JAUCMX010000025">
    <property type="protein sequence ID" value="KAK3510757.1"/>
    <property type="molecule type" value="Genomic_DNA"/>
</dbReference>
<dbReference type="InterPro" id="IPR012292">
    <property type="entry name" value="Globin/Proto"/>
</dbReference>
<evidence type="ECO:0000256" key="14">
    <source>
        <dbReference type="RuleBase" id="RU000356"/>
    </source>
</evidence>
<dbReference type="Gene3D" id="1.10.490.10">
    <property type="entry name" value="Globins"/>
    <property type="match status" value="1"/>
</dbReference>
<evidence type="ECO:0000256" key="13">
    <source>
        <dbReference type="ARBA" id="ARBA00049931"/>
    </source>
</evidence>
<keyword evidence="5" id="KW-0560">Oxidoreductase</keyword>
<name>A0AAE0PZD8_9TELE</name>
<dbReference type="GO" id="GO:0016491">
    <property type="term" value="F:oxidoreductase activity"/>
    <property type="evidence" value="ECO:0007669"/>
    <property type="project" value="UniProtKB-KW"/>
</dbReference>
<keyword evidence="6" id="KW-0408">Iron</keyword>
<evidence type="ECO:0000256" key="3">
    <source>
        <dbReference type="ARBA" id="ARBA00022617"/>
    </source>
</evidence>
<keyword evidence="4" id="KW-0479">Metal-binding</keyword>
<evidence type="ECO:0000256" key="12">
    <source>
        <dbReference type="ARBA" id="ARBA00048118"/>
    </source>
</evidence>